<dbReference type="Proteomes" id="UP000019384">
    <property type="component" value="Unassembled WGS sequence"/>
</dbReference>
<evidence type="ECO:0000313" key="2">
    <source>
        <dbReference type="Proteomes" id="UP000019384"/>
    </source>
</evidence>
<proteinExistence type="predicted"/>
<name>W6MW19_9ASCO</name>
<dbReference type="AlphaFoldDB" id="W6MW19"/>
<reference evidence="1" key="2">
    <citation type="submission" date="2014-02" db="EMBL/GenBank/DDBJ databases">
        <title>Complete DNA sequence of /Kuraishia capsulata/ illustrates novel genomic features among budding yeasts (/Saccharomycotina/).</title>
        <authorList>
            <person name="Morales L."/>
            <person name="Noel B."/>
            <person name="Porcel B."/>
            <person name="Marcet-Houben M."/>
            <person name="Hullo M-F."/>
            <person name="Sacerdot C."/>
            <person name="Tekaia F."/>
            <person name="Leh-Louis V."/>
            <person name="Despons L."/>
            <person name="Khanna V."/>
            <person name="Aury J-M."/>
            <person name="Barbe V."/>
            <person name="Couloux A."/>
            <person name="Labadie K."/>
            <person name="Pelletier E."/>
            <person name="Souciet J-L."/>
            <person name="Boekhout T."/>
            <person name="Gabaldon T."/>
            <person name="Wincker P."/>
            <person name="Dujon B."/>
        </authorList>
    </citation>
    <scope>NUCLEOTIDE SEQUENCE</scope>
    <source>
        <strain evidence="1">CBS 1993</strain>
    </source>
</reference>
<evidence type="ECO:0000313" key="1">
    <source>
        <dbReference type="EMBL" id="CDK26795.1"/>
    </source>
</evidence>
<protein>
    <submittedName>
        <fullName evidence="1">Uncharacterized protein</fullName>
    </submittedName>
</protein>
<dbReference type="HOGENOM" id="CLU_3421385_0_0_1"/>
<reference evidence="1" key="1">
    <citation type="submission" date="2013-12" db="EMBL/GenBank/DDBJ databases">
        <authorList>
            <person name="Genoscope - CEA"/>
        </authorList>
    </citation>
    <scope>NUCLEOTIDE SEQUENCE</scope>
    <source>
        <strain evidence="1">CBS 1993</strain>
    </source>
</reference>
<gene>
    <name evidence="1" type="ORF">KUCA_T00002769001</name>
</gene>
<organism evidence="1 2">
    <name type="scientific">Kuraishia capsulata CBS 1993</name>
    <dbReference type="NCBI Taxonomy" id="1382522"/>
    <lineage>
        <taxon>Eukaryota</taxon>
        <taxon>Fungi</taxon>
        <taxon>Dikarya</taxon>
        <taxon>Ascomycota</taxon>
        <taxon>Saccharomycotina</taxon>
        <taxon>Pichiomycetes</taxon>
        <taxon>Pichiales</taxon>
        <taxon>Pichiaceae</taxon>
        <taxon>Kuraishia</taxon>
    </lineage>
</organism>
<sequence length="24" mass="2669">MVSARAFVMHYMRTENGTVLGIQG</sequence>
<dbReference type="EMBL" id="HG793127">
    <property type="protein sequence ID" value="CDK26795.1"/>
    <property type="molecule type" value="Genomic_DNA"/>
</dbReference>
<keyword evidence="2" id="KW-1185">Reference proteome</keyword>
<accession>W6MW19</accession>